<evidence type="ECO:0000313" key="1">
    <source>
        <dbReference type="EMBL" id="KAK9998182.1"/>
    </source>
</evidence>
<evidence type="ECO:0000313" key="2">
    <source>
        <dbReference type="Proteomes" id="UP001459277"/>
    </source>
</evidence>
<sequence>MSEWYHSYEPVFQPLKDKLTWLDSEGTRLVMPNPRLIRNKGRPVFARIRIEMDRNDRELPTSLWIENGLKSRCGLCRQEGYNHRTCLTRNGKSTSGGAASVLKRLRVPLVDRISLTLPRQNMDQYRRAVAKIRKEDNLMLLRRCRYHMLQLVEELAAATNMQLTLARCNNVLNYEDYLSE</sequence>
<comment type="caution">
    <text evidence="1">The sequence shown here is derived from an EMBL/GenBank/DDBJ whole genome shotgun (WGS) entry which is preliminary data.</text>
</comment>
<proteinExistence type="predicted"/>
<dbReference type="Proteomes" id="UP001459277">
    <property type="component" value="Unassembled WGS sequence"/>
</dbReference>
<name>A0AAW2CKW7_9ROSI</name>
<keyword evidence="2" id="KW-1185">Reference proteome</keyword>
<organism evidence="1 2">
    <name type="scientific">Lithocarpus litseifolius</name>
    <dbReference type="NCBI Taxonomy" id="425828"/>
    <lineage>
        <taxon>Eukaryota</taxon>
        <taxon>Viridiplantae</taxon>
        <taxon>Streptophyta</taxon>
        <taxon>Embryophyta</taxon>
        <taxon>Tracheophyta</taxon>
        <taxon>Spermatophyta</taxon>
        <taxon>Magnoliopsida</taxon>
        <taxon>eudicotyledons</taxon>
        <taxon>Gunneridae</taxon>
        <taxon>Pentapetalae</taxon>
        <taxon>rosids</taxon>
        <taxon>fabids</taxon>
        <taxon>Fagales</taxon>
        <taxon>Fagaceae</taxon>
        <taxon>Lithocarpus</taxon>
    </lineage>
</organism>
<gene>
    <name evidence="1" type="ORF">SO802_017785</name>
</gene>
<accession>A0AAW2CKW7</accession>
<reference evidence="1 2" key="1">
    <citation type="submission" date="2024-01" db="EMBL/GenBank/DDBJ databases">
        <title>A telomere-to-telomere, gap-free genome of sweet tea (Lithocarpus litseifolius).</title>
        <authorList>
            <person name="Zhou J."/>
        </authorList>
    </citation>
    <scope>NUCLEOTIDE SEQUENCE [LARGE SCALE GENOMIC DNA]</scope>
    <source>
        <strain evidence="1">Zhou-2022a</strain>
        <tissue evidence="1">Leaf</tissue>
    </source>
</reference>
<dbReference type="EMBL" id="JAZDWU010000006">
    <property type="protein sequence ID" value="KAK9998182.1"/>
    <property type="molecule type" value="Genomic_DNA"/>
</dbReference>
<dbReference type="AlphaFoldDB" id="A0AAW2CKW7"/>
<protein>
    <submittedName>
        <fullName evidence="1">Uncharacterized protein</fullName>
    </submittedName>
</protein>